<feature type="transmembrane region" description="Helical" evidence="6">
    <location>
        <begin position="6"/>
        <end position="25"/>
    </location>
</feature>
<proteinExistence type="inferred from homology"/>
<dbReference type="AlphaFoldDB" id="A0A4V1M1P0"/>
<evidence type="ECO:0000313" key="9">
    <source>
        <dbReference type="Proteomes" id="UP000289718"/>
    </source>
</evidence>
<evidence type="ECO:0000256" key="4">
    <source>
        <dbReference type="ARBA" id="ARBA00023157"/>
    </source>
</evidence>
<reference evidence="8 9" key="1">
    <citation type="submission" date="2017-09" db="EMBL/GenBank/DDBJ databases">
        <title>Genomics of the genus Arcobacter.</title>
        <authorList>
            <person name="Perez-Cataluna A."/>
            <person name="Figueras M.J."/>
            <person name="Salas-Masso N."/>
        </authorList>
    </citation>
    <scope>NUCLEOTIDE SEQUENCE [LARGE SCALE GENOMIC DNA]</scope>
    <source>
        <strain evidence="8 9">F156-34</strain>
    </source>
</reference>
<dbReference type="RefSeq" id="WP_129060686.1">
    <property type="nucleotide sequence ID" value="NZ_NXIE01000001.1"/>
</dbReference>
<dbReference type="InterPro" id="IPR036249">
    <property type="entry name" value="Thioredoxin-like_sf"/>
</dbReference>
<accession>A0A4V1M1P0</accession>
<dbReference type="Proteomes" id="UP000289718">
    <property type="component" value="Unassembled WGS sequence"/>
</dbReference>
<name>A0A4V1M1P0_9BACT</name>
<evidence type="ECO:0000313" key="8">
    <source>
        <dbReference type="EMBL" id="RXK14546.1"/>
    </source>
</evidence>
<keyword evidence="6" id="KW-0472">Membrane</keyword>
<keyword evidence="9" id="KW-1185">Reference proteome</keyword>
<keyword evidence="6" id="KW-1133">Transmembrane helix</keyword>
<keyword evidence="2" id="KW-0732">Signal</keyword>
<evidence type="ECO:0000256" key="5">
    <source>
        <dbReference type="ARBA" id="ARBA00023284"/>
    </source>
</evidence>
<evidence type="ECO:0000256" key="6">
    <source>
        <dbReference type="SAM" id="Phobius"/>
    </source>
</evidence>
<keyword evidence="5" id="KW-0676">Redox-active center</keyword>
<dbReference type="PANTHER" id="PTHR13887:SF14">
    <property type="entry name" value="DISULFIDE BOND FORMATION PROTEIN D"/>
    <property type="match status" value="1"/>
</dbReference>
<dbReference type="SUPFAM" id="SSF52833">
    <property type="entry name" value="Thioredoxin-like"/>
    <property type="match status" value="1"/>
</dbReference>
<keyword evidence="6" id="KW-0812">Transmembrane</keyword>
<feature type="domain" description="Thioredoxin-like fold" evidence="7">
    <location>
        <begin position="45"/>
        <end position="208"/>
    </location>
</feature>
<dbReference type="Gene3D" id="3.40.30.10">
    <property type="entry name" value="Glutaredoxin"/>
    <property type="match status" value="1"/>
</dbReference>
<keyword evidence="4" id="KW-1015">Disulfide bond</keyword>
<dbReference type="GO" id="GO:0016491">
    <property type="term" value="F:oxidoreductase activity"/>
    <property type="evidence" value="ECO:0007669"/>
    <property type="project" value="UniProtKB-KW"/>
</dbReference>
<gene>
    <name evidence="8" type="ORF">CP965_03610</name>
</gene>
<sequence length="211" mass="24436">MQNKKIVIISIVVLLAVFFGAGYVYKNNQSNKYENISTQELLKRPHSVVIGKEDAKVQLVEFFDPACGTCALYHYHVKEIMKENEGNIQLVLRYAPFHKNADYAVKMLEGAREQGLFLDTLEFMFQTQKYWVQNHTVNPKQLWNLLTNVKGLDMEKLASFMNNNKVDEIIKQDLEDVQTLKIDKTPTYFVNNKPLQTFGLDNLKKLINSEL</sequence>
<protein>
    <submittedName>
        <fullName evidence="8">Disulfide bond formation protein DsbA</fullName>
    </submittedName>
</protein>
<dbReference type="EMBL" id="NXIE01000001">
    <property type="protein sequence ID" value="RXK14546.1"/>
    <property type="molecule type" value="Genomic_DNA"/>
</dbReference>
<dbReference type="PANTHER" id="PTHR13887">
    <property type="entry name" value="GLUTATHIONE S-TRANSFERASE KAPPA"/>
    <property type="match status" value="1"/>
</dbReference>
<evidence type="ECO:0000259" key="7">
    <source>
        <dbReference type="Pfam" id="PF13462"/>
    </source>
</evidence>
<dbReference type="InterPro" id="IPR012336">
    <property type="entry name" value="Thioredoxin-like_fold"/>
</dbReference>
<comment type="similarity">
    <text evidence="1">Belongs to the thioredoxin family. DsbA subfamily.</text>
</comment>
<dbReference type="Pfam" id="PF13462">
    <property type="entry name" value="Thioredoxin_4"/>
    <property type="match status" value="1"/>
</dbReference>
<keyword evidence="3" id="KW-0560">Oxidoreductase</keyword>
<dbReference type="OrthoDB" id="9784686at2"/>
<evidence type="ECO:0000256" key="1">
    <source>
        <dbReference type="ARBA" id="ARBA00005791"/>
    </source>
</evidence>
<organism evidence="8 9">
    <name type="scientific">Halarcobacter mediterraneus</name>
    <dbReference type="NCBI Taxonomy" id="2023153"/>
    <lineage>
        <taxon>Bacteria</taxon>
        <taxon>Pseudomonadati</taxon>
        <taxon>Campylobacterota</taxon>
        <taxon>Epsilonproteobacteria</taxon>
        <taxon>Campylobacterales</taxon>
        <taxon>Arcobacteraceae</taxon>
        <taxon>Halarcobacter</taxon>
    </lineage>
</organism>
<evidence type="ECO:0000256" key="2">
    <source>
        <dbReference type="ARBA" id="ARBA00022729"/>
    </source>
</evidence>
<evidence type="ECO:0000256" key="3">
    <source>
        <dbReference type="ARBA" id="ARBA00023002"/>
    </source>
</evidence>
<comment type="caution">
    <text evidence="8">The sequence shown here is derived from an EMBL/GenBank/DDBJ whole genome shotgun (WGS) entry which is preliminary data.</text>
</comment>